<dbReference type="InterPro" id="IPR024791">
    <property type="entry name" value="Cyt_c/ubiquinol_Oxase_su3"/>
</dbReference>
<evidence type="ECO:0000313" key="11">
    <source>
        <dbReference type="EMBL" id="QVD42810.1"/>
    </source>
</evidence>
<keyword evidence="7 9" id="KW-0472">Membrane</keyword>
<dbReference type="GO" id="GO:0016020">
    <property type="term" value="C:membrane"/>
    <property type="evidence" value="ECO:0007669"/>
    <property type="project" value="UniProtKB-SubCell"/>
</dbReference>
<evidence type="ECO:0000259" key="10">
    <source>
        <dbReference type="PROSITE" id="PS50253"/>
    </source>
</evidence>
<evidence type="ECO:0000256" key="6">
    <source>
        <dbReference type="ARBA" id="ARBA00022989"/>
    </source>
</evidence>
<dbReference type="InterPro" id="IPR033945">
    <property type="entry name" value="Cyt_c_oxase_su3_dom"/>
</dbReference>
<evidence type="ECO:0000256" key="7">
    <source>
        <dbReference type="ARBA" id="ARBA00023136"/>
    </source>
</evidence>
<dbReference type="AlphaFoldDB" id="A0A8E5JZJ2"/>
<comment type="similarity">
    <text evidence="2 8">Belongs to the cytochrome c oxidase subunit 3 family.</text>
</comment>
<dbReference type="PANTHER" id="PTHR11403">
    <property type="entry name" value="CYTOCHROME C OXIDASE SUBUNIT III"/>
    <property type="match status" value="1"/>
</dbReference>
<feature type="transmembrane region" description="Helical" evidence="9">
    <location>
        <begin position="126"/>
        <end position="146"/>
    </location>
</feature>
<keyword evidence="5" id="KW-1278">Translocase</keyword>
<feature type="transmembrane region" description="Helical" evidence="9">
    <location>
        <begin position="239"/>
        <end position="259"/>
    </location>
</feature>
<feature type="transmembrane region" description="Helical" evidence="9">
    <location>
        <begin position="158"/>
        <end position="176"/>
    </location>
</feature>
<dbReference type="CDD" id="cd01665">
    <property type="entry name" value="Cyt_c_Oxidase_III"/>
    <property type="match status" value="1"/>
</dbReference>
<evidence type="ECO:0000256" key="5">
    <source>
        <dbReference type="ARBA" id="ARBA00022967"/>
    </source>
</evidence>
<evidence type="ECO:0000256" key="8">
    <source>
        <dbReference type="RuleBase" id="RU003375"/>
    </source>
</evidence>
<evidence type="ECO:0000256" key="2">
    <source>
        <dbReference type="ARBA" id="ARBA00010581"/>
    </source>
</evidence>
<feature type="transmembrane region" description="Helical" evidence="9">
    <location>
        <begin position="12"/>
        <end position="33"/>
    </location>
</feature>
<name>A0A8E5JZJ2_9ECHN</name>
<geneLocation type="mitochondrion" evidence="11"/>
<evidence type="ECO:0000256" key="9">
    <source>
        <dbReference type="SAM" id="Phobius"/>
    </source>
</evidence>
<dbReference type="GO" id="GO:0005739">
    <property type="term" value="C:mitochondrion"/>
    <property type="evidence" value="ECO:0007669"/>
    <property type="project" value="TreeGrafter"/>
</dbReference>
<keyword evidence="8 11" id="KW-0496">Mitochondrion</keyword>
<dbReference type="PROSITE" id="PS50253">
    <property type="entry name" value="COX3"/>
    <property type="match status" value="1"/>
</dbReference>
<evidence type="ECO:0000256" key="3">
    <source>
        <dbReference type="ARBA" id="ARBA00015944"/>
    </source>
</evidence>
<evidence type="ECO:0000256" key="1">
    <source>
        <dbReference type="ARBA" id="ARBA00004141"/>
    </source>
</evidence>
<dbReference type="GO" id="GO:0006123">
    <property type="term" value="P:mitochondrial electron transport, cytochrome c to oxygen"/>
    <property type="evidence" value="ECO:0007669"/>
    <property type="project" value="TreeGrafter"/>
</dbReference>
<dbReference type="EMBL" id="MW357262">
    <property type="protein sequence ID" value="QVD42810.1"/>
    <property type="molecule type" value="Genomic_DNA"/>
</dbReference>
<sequence>MTHQHPFHMVDPSPWPLAGACSAFVLTTGLVMWFHENNFFLLILGFLIFCLTCYCWWRDVIREGTFMGAHTLAVTSGLRCGMVLFIVSEIMFFFSFFWAFFHSALAPTPQIGCCWPPVGVETIDPFAIPLLNTAILLGSGVTVTWAHRTILEGNRRDSLISLTITVLLGLFFTGLQGWEYIEAPFTIADSVYGSTFFVATGFHGMHVIIGTIFLFVCLVRLYLSHFSTGHHFGFEAASWYWHFVDVVWIFLYLFIYWWGSIV</sequence>
<comment type="function">
    <text evidence="8">Component of the cytochrome c oxidase, the last enzyme in the mitochondrial electron transport chain which drives oxidative phosphorylation. The respiratory chain contains 3 multisubunit complexes succinate dehydrogenase (complex II, CII), ubiquinol-cytochrome c oxidoreductase (cytochrome b-c1 complex, complex III, CIII) and cytochrome c oxidase (complex IV, CIV), that cooperate to transfer electrons derived from NADH and succinate to molecular oxygen, creating an electrochemical gradient over the inner membrane that drives transmembrane transport and the ATP synthase. Cytochrome c oxidase is the component of the respiratory chain that catalyzes the reduction of oxygen to water. Electrons originating from reduced cytochrome c in the intermembrane space (IMS) are transferred via the dinuclear copper A center (CU(A)) of subunit 2 and heme A of subunit 1 to the active site in subunit 1, a binuclear center (BNC) formed by heme A3 and copper B (CU(B)). The BNC reduces molecular oxygen to 2 water molecules using 4 electrons from cytochrome c in the IMS and 4 protons from the mitochondrial matrix.</text>
</comment>
<dbReference type="PANTHER" id="PTHR11403:SF7">
    <property type="entry name" value="CYTOCHROME C OXIDASE SUBUNIT 3"/>
    <property type="match status" value="1"/>
</dbReference>
<dbReference type="FunFam" id="1.20.120.80:FF:000002">
    <property type="entry name" value="Cytochrome c oxidase subunit 3"/>
    <property type="match status" value="1"/>
</dbReference>
<proteinExistence type="inferred from homology"/>
<feature type="domain" description="Heme-copper oxidase subunit III family profile" evidence="10">
    <location>
        <begin position="3"/>
        <end position="260"/>
    </location>
</feature>
<feature type="transmembrane region" description="Helical" evidence="9">
    <location>
        <begin position="39"/>
        <end position="57"/>
    </location>
</feature>
<dbReference type="InterPro" id="IPR000298">
    <property type="entry name" value="Cyt_c_oxidase-like_su3"/>
</dbReference>
<reference evidence="11" key="1">
    <citation type="submission" date="2020-12" db="EMBL/GenBank/DDBJ databases">
        <authorList>
            <person name="Sun S.E."/>
            <person name="Sha Z."/>
            <person name="Xiao N."/>
        </authorList>
    </citation>
    <scope>NUCLEOTIDE SEQUENCE</scope>
</reference>
<keyword evidence="6 9" id="KW-1133">Transmembrane helix</keyword>
<protein>
    <recommendedName>
        <fullName evidence="3 8">Cytochrome c oxidase subunit 3</fullName>
    </recommendedName>
</protein>
<dbReference type="InterPro" id="IPR013833">
    <property type="entry name" value="Cyt_c_oxidase_su3_a-hlx"/>
</dbReference>
<dbReference type="Gene3D" id="1.20.120.80">
    <property type="entry name" value="Cytochrome c oxidase, subunit III, four-helix bundle"/>
    <property type="match status" value="1"/>
</dbReference>
<feature type="transmembrane region" description="Helical" evidence="9">
    <location>
        <begin position="196"/>
        <end position="219"/>
    </location>
</feature>
<dbReference type="GO" id="GO:0004129">
    <property type="term" value="F:cytochrome-c oxidase activity"/>
    <property type="evidence" value="ECO:0007669"/>
    <property type="project" value="InterPro"/>
</dbReference>
<dbReference type="InterPro" id="IPR035973">
    <property type="entry name" value="Cyt_c_oxidase_su3-like_sf"/>
</dbReference>
<gene>
    <name evidence="11" type="primary">cox3</name>
</gene>
<evidence type="ECO:0000256" key="4">
    <source>
        <dbReference type="ARBA" id="ARBA00022692"/>
    </source>
</evidence>
<accession>A0A8E5JZJ2</accession>
<reference evidence="11" key="2">
    <citation type="journal article" name="Comp. Biochem. Physiol. Part D Genomics Proteomics">
        <title>The first two complete mitogenomes of the order Apodida from deep-sea chemoautotrophic environments: New insights into the gene rearrangement, origin and evolution of the deep-sea sea cucumbers.</title>
        <authorList>
            <person name="Sun S."/>
            <person name="Sha Z."/>
            <person name="Xiao N."/>
        </authorList>
    </citation>
    <scope>NUCLEOTIDE SEQUENCE</scope>
</reference>
<feature type="transmembrane region" description="Helical" evidence="9">
    <location>
        <begin position="78"/>
        <end position="101"/>
    </location>
</feature>
<dbReference type="SUPFAM" id="SSF81452">
    <property type="entry name" value="Cytochrome c oxidase subunit III-like"/>
    <property type="match status" value="1"/>
</dbReference>
<keyword evidence="4 8" id="KW-0812">Transmembrane</keyword>
<dbReference type="Gene3D" id="1.10.287.70">
    <property type="match status" value="1"/>
</dbReference>
<dbReference type="Pfam" id="PF00510">
    <property type="entry name" value="COX3"/>
    <property type="match status" value="1"/>
</dbReference>
<comment type="subcellular location">
    <subcellularLocation>
        <location evidence="1">Membrane</location>
        <topology evidence="1">Multi-pass membrane protein</topology>
    </subcellularLocation>
</comment>
<organism evidence="11">
    <name type="scientific">Chiridota sp. SS-2021</name>
    <dbReference type="NCBI Taxonomy" id="2834204"/>
    <lineage>
        <taxon>Eukaryota</taxon>
        <taxon>Metazoa</taxon>
        <taxon>Echinodermata</taxon>
        <taxon>Eleutherozoa</taxon>
        <taxon>Echinozoa</taxon>
        <taxon>Holothuroidea</taxon>
        <taxon>Apodacea</taxon>
        <taxon>Apodida</taxon>
        <taxon>Chiridotidae</taxon>
        <taxon>Chiridota</taxon>
    </lineage>
</organism>